<proteinExistence type="predicted"/>
<dbReference type="OrthoDB" id="3784at2759"/>
<accession>A0A9P7B4X5</accession>
<dbReference type="InterPro" id="IPR001296">
    <property type="entry name" value="Glyco_trans_1"/>
</dbReference>
<reference evidence="5 6" key="1">
    <citation type="submission" date="2020-11" db="EMBL/GenBank/DDBJ databases">
        <title>Kefir isolates.</title>
        <authorList>
            <person name="Marcisauskas S."/>
            <person name="Kim Y."/>
            <person name="Blasche S."/>
        </authorList>
    </citation>
    <scope>NUCLEOTIDE SEQUENCE [LARGE SCALE GENOMIC DNA]</scope>
    <source>
        <strain evidence="5 6">KR</strain>
    </source>
</reference>
<dbReference type="Proteomes" id="UP000777482">
    <property type="component" value="Unassembled WGS sequence"/>
</dbReference>
<dbReference type="InterPro" id="IPR050194">
    <property type="entry name" value="Glycosyltransferase_grp1"/>
</dbReference>
<name>A0A9P7B4X5_RHOMI</name>
<keyword evidence="6" id="KW-1185">Reference proteome</keyword>
<dbReference type="Gene3D" id="3.40.50.2000">
    <property type="entry name" value="Glycogen Phosphorylase B"/>
    <property type="match status" value="2"/>
</dbReference>
<evidence type="ECO:0000256" key="1">
    <source>
        <dbReference type="ARBA" id="ARBA00022676"/>
    </source>
</evidence>
<evidence type="ECO:0000259" key="3">
    <source>
        <dbReference type="Pfam" id="PF00534"/>
    </source>
</evidence>
<keyword evidence="1" id="KW-0808">Transferase</keyword>
<dbReference type="CDD" id="cd00761">
    <property type="entry name" value="Glyco_tranf_GTA_type"/>
    <property type="match status" value="1"/>
</dbReference>
<organism evidence="5 6">
    <name type="scientific">Rhodotorula mucilaginosa</name>
    <name type="common">Yeast</name>
    <name type="synonym">Rhodotorula rubra</name>
    <dbReference type="NCBI Taxonomy" id="5537"/>
    <lineage>
        <taxon>Eukaryota</taxon>
        <taxon>Fungi</taxon>
        <taxon>Dikarya</taxon>
        <taxon>Basidiomycota</taxon>
        <taxon>Pucciniomycotina</taxon>
        <taxon>Microbotryomycetes</taxon>
        <taxon>Sporidiobolales</taxon>
        <taxon>Sporidiobolaceae</taxon>
        <taxon>Rhodotorula</taxon>
    </lineage>
</organism>
<protein>
    <recommendedName>
        <fullName evidence="7">Glycosyltransferase family 4 protein</fullName>
    </recommendedName>
</protein>
<dbReference type="EMBL" id="PUHQ01000052">
    <property type="protein sequence ID" value="KAG0659588.1"/>
    <property type="molecule type" value="Genomic_DNA"/>
</dbReference>
<evidence type="ECO:0008006" key="7">
    <source>
        <dbReference type="Google" id="ProtNLM"/>
    </source>
</evidence>
<dbReference type="GO" id="GO:0016757">
    <property type="term" value="F:glycosyltransferase activity"/>
    <property type="evidence" value="ECO:0007669"/>
    <property type="project" value="UniProtKB-KW"/>
</dbReference>
<sequence length="1270" mass="139862">MSGPPPPIPSRPAHLTAATNSQPPPQGPPPYPPAFLLGPLIADGSEPRSGVLEKGVKWQASGILEDAANLPRQQVYIQRPLTIHLGGPAQCVDGKGRQRTEVLSWPPSAAGETWSYTWKFHLHPYLPSSSKFFHLMQLFSREASGFVVALGFVQNKIRIASQLPPLLGPDGNPLPLPEIPVERFWGRTVLHQCVVRWGQGGSVDYSLSDAMTGELLLRYAVQDVNVPAQGSVKFGLYRAHVCSSASAVVGDIDFRRLAKPSTGLAGFVLPSGGGGGGGGGSLLGGGGIVGGNLPHWPASTNRRSRFTASAFIILVLHVLVTWKSWSHDDDSLEYASGPLRVGSPGWLSKRTGAKRWNSSSLSSSESDSSSSTSPYELAQQFLPTFRHNHHYWPTDSLSPFSRKRVSVPFELSDDPLPVHHVHANIHFHNTPVSRHRPAANQFVRAKESLTHAQGGHAPVISIITATQNPREVMLETAKSVLGQSLQNLEWVIVDDHSTEQSSLDLLAEIAKDPRVTLLNNRGDKGLASSRNVALKYILSDDRTSKGTVPKYMASLDDDDLYEFTALEKVVWMLESNPAWDLGGFYVVKFAASNETVTSGLHSGAANFFSGNFVPNAAVYTSRAVLGSSCRYDPVNFAVGGEDWDFWLCLAEHGYWGGTVPEPLYWYRGNPASFRKQRWGNLFVDGFAPLKARIDEKHKELVKSSQFPDIPARPSRQLDVIEWEPPFDSHLARVDKSIMFIIPWLYVGGADIGALHQIQIFAEHGYRVTVVCTLYRNPAGLELRPQVLQYTHDVHVLPGFLNAADHPRYIKHLLDSRGISEVILSNSQLVYEMLPALVEQVPRVKFIDYLHNEAYDGWKSGGYPTYSLLSQRYLSRTVTCSSYLRDWLIDRGHSRPGSIGVVKLGIEVSDFSPVDKAARAKAKKDLLNLDPKTVVISVVGRLDPQKRPVLVPDIADQLRKLGDYKPGSFVIVMLGDGDLKDRVKARIAEMKVNSFVRLVGTVERPQDYLAATDVFLLPSMSEGISIAVAEAMAMSLPIVTARAGALPEQLGYEEGDSSLIAGVLIDHKLDAAHDAPLYAKELHTLVSHPELRDEYGQNGRRNVEATFNWRNTLEGMFAEVEKARLPDPKKARHMPNPAAHYAIQNLLVEAHDETDFWAVQTGLKAPVRSGVGQVLQDRCGESNAALTQWIDALERPHQCEDSVIKAPLDSSALQRSAKFQCGAWCIFDLTRKDYAGWGFNGACFTPFDDKEPGWCKQFWSSRPAGVNLVKT</sequence>
<dbReference type="PANTHER" id="PTHR45947:SF3">
    <property type="entry name" value="SULFOQUINOVOSYL TRANSFERASE SQD2"/>
    <property type="match status" value="1"/>
</dbReference>
<dbReference type="CDD" id="cd03801">
    <property type="entry name" value="GT4_PimA-like"/>
    <property type="match status" value="1"/>
</dbReference>
<dbReference type="InterPro" id="IPR001173">
    <property type="entry name" value="Glyco_trans_2-like"/>
</dbReference>
<evidence type="ECO:0000256" key="2">
    <source>
        <dbReference type="SAM" id="MobiDB-lite"/>
    </source>
</evidence>
<dbReference type="Pfam" id="PF00534">
    <property type="entry name" value="Glycos_transf_1"/>
    <property type="match status" value="1"/>
</dbReference>
<comment type="caution">
    <text evidence="5">The sequence shown here is derived from an EMBL/GenBank/DDBJ whole genome shotgun (WGS) entry which is preliminary data.</text>
</comment>
<keyword evidence="1" id="KW-0328">Glycosyltransferase</keyword>
<gene>
    <name evidence="5" type="ORF">C6P46_005079</name>
</gene>
<dbReference type="Gene3D" id="3.90.550.10">
    <property type="entry name" value="Spore Coat Polysaccharide Biosynthesis Protein SpsA, Chain A"/>
    <property type="match status" value="1"/>
</dbReference>
<evidence type="ECO:0000313" key="6">
    <source>
        <dbReference type="Proteomes" id="UP000777482"/>
    </source>
</evidence>
<feature type="compositionally biased region" description="Pro residues" evidence="2">
    <location>
        <begin position="22"/>
        <end position="33"/>
    </location>
</feature>
<dbReference type="InterPro" id="IPR029044">
    <property type="entry name" value="Nucleotide-diphossugar_trans"/>
</dbReference>
<feature type="region of interest" description="Disordered" evidence="2">
    <location>
        <begin position="1"/>
        <end position="34"/>
    </location>
</feature>
<dbReference type="SUPFAM" id="SSF53448">
    <property type="entry name" value="Nucleotide-diphospho-sugar transferases"/>
    <property type="match status" value="1"/>
</dbReference>
<feature type="domain" description="Glycosyl transferase family 1" evidence="3">
    <location>
        <begin position="926"/>
        <end position="1100"/>
    </location>
</feature>
<feature type="domain" description="Glycosyltransferase 2-like" evidence="4">
    <location>
        <begin position="461"/>
        <end position="593"/>
    </location>
</feature>
<feature type="compositionally biased region" description="Pro residues" evidence="2">
    <location>
        <begin position="1"/>
        <end position="10"/>
    </location>
</feature>
<dbReference type="AlphaFoldDB" id="A0A9P7B4X5"/>
<evidence type="ECO:0000313" key="5">
    <source>
        <dbReference type="EMBL" id="KAG0659588.1"/>
    </source>
</evidence>
<evidence type="ECO:0000259" key="4">
    <source>
        <dbReference type="Pfam" id="PF00535"/>
    </source>
</evidence>
<dbReference type="PANTHER" id="PTHR45947">
    <property type="entry name" value="SULFOQUINOVOSYL TRANSFERASE SQD2"/>
    <property type="match status" value="1"/>
</dbReference>
<dbReference type="Pfam" id="PF00535">
    <property type="entry name" value="Glycos_transf_2"/>
    <property type="match status" value="1"/>
</dbReference>
<dbReference type="SUPFAM" id="SSF53756">
    <property type="entry name" value="UDP-Glycosyltransferase/glycogen phosphorylase"/>
    <property type="match status" value="1"/>
</dbReference>